<organism evidence="2 3">
    <name type="scientific">Alkalibacillus salilacus</name>
    <dbReference type="NCBI Taxonomy" id="284582"/>
    <lineage>
        <taxon>Bacteria</taxon>
        <taxon>Bacillati</taxon>
        <taxon>Bacillota</taxon>
        <taxon>Bacilli</taxon>
        <taxon>Bacillales</taxon>
        <taxon>Bacillaceae</taxon>
        <taxon>Alkalibacillus</taxon>
    </lineage>
</organism>
<proteinExistence type="predicted"/>
<accession>A0ABT9VFZ2</accession>
<reference evidence="2 3" key="1">
    <citation type="submission" date="2023-07" db="EMBL/GenBank/DDBJ databases">
        <title>Genomic Encyclopedia of Type Strains, Phase IV (KMG-IV): sequencing the most valuable type-strain genomes for metagenomic binning, comparative biology and taxonomic classification.</title>
        <authorList>
            <person name="Goeker M."/>
        </authorList>
    </citation>
    <scope>NUCLEOTIDE SEQUENCE [LARGE SCALE GENOMIC DNA]</scope>
    <source>
        <strain evidence="2 3">DSM 16460</strain>
    </source>
</reference>
<keyword evidence="1" id="KW-0812">Transmembrane</keyword>
<evidence type="ECO:0000256" key="1">
    <source>
        <dbReference type="SAM" id="Phobius"/>
    </source>
</evidence>
<comment type="caution">
    <text evidence="2">The sequence shown here is derived from an EMBL/GenBank/DDBJ whole genome shotgun (WGS) entry which is preliminary data.</text>
</comment>
<gene>
    <name evidence="2" type="ORF">J2S77_001885</name>
</gene>
<feature type="transmembrane region" description="Helical" evidence="1">
    <location>
        <begin position="20"/>
        <end position="39"/>
    </location>
</feature>
<name>A0ABT9VFZ2_9BACI</name>
<dbReference type="EMBL" id="JAUSTQ010000007">
    <property type="protein sequence ID" value="MDQ0159898.1"/>
    <property type="molecule type" value="Genomic_DNA"/>
</dbReference>
<keyword evidence="1" id="KW-1133">Transmembrane helix</keyword>
<dbReference type="RefSeq" id="WP_306976727.1">
    <property type="nucleotide sequence ID" value="NZ_JAUSTQ010000007.1"/>
</dbReference>
<protein>
    <submittedName>
        <fullName evidence="2">Uncharacterized protein</fullName>
    </submittedName>
</protein>
<keyword evidence="1" id="KW-0472">Membrane</keyword>
<sequence>MAIKQWLYHTFWNKNWKKLILILTAILIVTVVILVTWTYQHPLTNYIKAEKETLERIEDHFWIDQPIRSSINDQLASDPSITDYEIGLVGSSSSSQYQTMTSLLMSTSMSAERKMNPNIPHAHYDWQIATLGLNWLEGSVYQDEQLTVFDLSDWLHSAVGFDQTNASYIPSLYKQRQSTSEDTDRTGLSAIQMFMEFLQELEVEETSLNHQENQIELTLSESQANEVWQQALANSDSLQQEELKSYQVDGEMVYSATYENDFVSDRTWETTVVNGEQVYDVQVSIQSNSSNGDMVVDGQVLVTNEDKDTVLDIRFDASSDELLDDQVKSEQTLIIDYPILEFAEGVRLDWQTNATSDQSETSFEVKLANNEVSQWVSGQLVNHYSKAEETSTHDTELYVSIEDQDALNQELPFEDWELSVERQHQFSEEVNIQTVDRGQVEMFEPDMLKEWEKTLKDLTENPEQLFEDQLELPF</sequence>
<dbReference type="Proteomes" id="UP001224359">
    <property type="component" value="Unassembled WGS sequence"/>
</dbReference>
<evidence type="ECO:0000313" key="2">
    <source>
        <dbReference type="EMBL" id="MDQ0159898.1"/>
    </source>
</evidence>
<keyword evidence="3" id="KW-1185">Reference proteome</keyword>
<evidence type="ECO:0000313" key="3">
    <source>
        <dbReference type="Proteomes" id="UP001224359"/>
    </source>
</evidence>